<dbReference type="Gene3D" id="3.30.565.10">
    <property type="entry name" value="Histidine kinase-like ATPase, C-terminal domain"/>
    <property type="match status" value="1"/>
</dbReference>
<proteinExistence type="predicted"/>
<sequence length="95" mass="10150">MYDADAAAMDNAELLTSELVTNGVVHVGRKRPATELGLSLIRDGERLLAEVHDPSRDLPHARWASSGSPDGACSWSRTTTASTWPRVQAKSCGSS</sequence>
<dbReference type="Proteomes" id="UP000468735">
    <property type="component" value="Unassembled WGS sequence"/>
</dbReference>
<name>A0A6H9YV95_9ACTN</name>
<evidence type="ECO:0000313" key="3">
    <source>
        <dbReference type="Proteomes" id="UP000468735"/>
    </source>
</evidence>
<organism evidence="2 3">
    <name type="scientific">Actinomadura rudentiformis</name>
    <dbReference type="NCBI Taxonomy" id="359158"/>
    <lineage>
        <taxon>Bacteria</taxon>
        <taxon>Bacillati</taxon>
        <taxon>Actinomycetota</taxon>
        <taxon>Actinomycetes</taxon>
        <taxon>Streptosporangiales</taxon>
        <taxon>Thermomonosporaceae</taxon>
        <taxon>Actinomadura</taxon>
    </lineage>
</organism>
<dbReference type="AlphaFoldDB" id="A0A6H9YV95"/>
<dbReference type="RefSeq" id="WP_151561243.1">
    <property type="nucleotide sequence ID" value="NZ_WBMT01000007.1"/>
</dbReference>
<keyword evidence="2" id="KW-0547">Nucleotide-binding</keyword>
<dbReference type="OrthoDB" id="3211521at2"/>
<keyword evidence="2" id="KW-0067">ATP-binding</keyword>
<dbReference type="GO" id="GO:0005524">
    <property type="term" value="F:ATP binding"/>
    <property type="evidence" value="ECO:0007669"/>
    <property type="project" value="UniProtKB-KW"/>
</dbReference>
<reference evidence="2 3" key="1">
    <citation type="submission" date="2019-09" db="EMBL/GenBank/DDBJ databases">
        <title>Actinomadura physcomitrii sp. nov., a novel actinomycete isolated from moss [Physcomitrium sphaericum (Ludw) Fuernr].</title>
        <authorList>
            <person name="Zhuang X."/>
            <person name="Liu C."/>
        </authorList>
    </citation>
    <scope>NUCLEOTIDE SEQUENCE [LARGE SCALE GENOMIC DNA]</scope>
    <source>
        <strain evidence="2 3">HMC1</strain>
    </source>
</reference>
<accession>A0A6H9YV95</accession>
<evidence type="ECO:0000313" key="2">
    <source>
        <dbReference type="EMBL" id="KAB2348515.1"/>
    </source>
</evidence>
<gene>
    <name evidence="2" type="ORF">F8566_17195</name>
</gene>
<comment type="caution">
    <text evidence="2">The sequence shown here is derived from an EMBL/GenBank/DDBJ whole genome shotgun (WGS) entry which is preliminary data.</text>
</comment>
<dbReference type="CDD" id="cd16936">
    <property type="entry name" value="HATPase_RsbW-like"/>
    <property type="match status" value="1"/>
</dbReference>
<dbReference type="InterPro" id="IPR036890">
    <property type="entry name" value="HATPase_C_sf"/>
</dbReference>
<feature type="region of interest" description="Disordered" evidence="1">
    <location>
        <begin position="58"/>
        <end position="79"/>
    </location>
</feature>
<keyword evidence="3" id="KW-1185">Reference proteome</keyword>
<protein>
    <submittedName>
        <fullName evidence="2">ATP-binding protein</fullName>
    </submittedName>
</protein>
<dbReference type="EMBL" id="WBMT01000007">
    <property type="protein sequence ID" value="KAB2348515.1"/>
    <property type="molecule type" value="Genomic_DNA"/>
</dbReference>
<evidence type="ECO:0000256" key="1">
    <source>
        <dbReference type="SAM" id="MobiDB-lite"/>
    </source>
</evidence>